<evidence type="ECO:0000313" key="3">
    <source>
        <dbReference type="EMBL" id="KAG2179291.1"/>
    </source>
</evidence>
<organism evidence="3 4">
    <name type="scientific">Umbelopsis vinacea</name>
    <dbReference type="NCBI Taxonomy" id="44442"/>
    <lineage>
        <taxon>Eukaryota</taxon>
        <taxon>Fungi</taxon>
        <taxon>Fungi incertae sedis</taxon>
        <taxon>Mucoromycota</taxon>
        <taxon>Mucoromycotina</taxon>
        <taxon>Umbelopsidomycetes</taxon>
        <taxon>Umbelopsidales</taxon>
        <taxon>Umbelopsidaceae</taxon>
        <taxon>Umbelopsis</taxon>
    </lineage>
</organism>
<feature type="region of interest" description="Disordered" evidence="1">
    <location>
        <begin position="142"/>
        <end position="212"/>
    </location>
</feature>
<dbReference type="GO" id="GO:0016791">
    <property type="term" value="F:phosphatase activity"/>
    <property type="evidence" value="ECO:0007669"/>
    <property type="project" value="InterPro"/>
</dbReference>
<dbReference type="InterPro" id="IPR050365">
    <property type="entry name" value="TIM50"/>
</dbReference>
<dbReference type="GO" id="GO:1904262">
    <property type="term" value="P:negative regulation of TORC1 signaling"/>
    <property type="evidence" value="ECO:0007669"/>
    <property type="project" value="UniProtKB-ARBA"/>
</dbReference>
<dbReference type="InterPro" id="IPR023214">
    <property type="entry name" value="HAD_sf"/>
</dbReference>
<dbReference type="SMART" id="SM00577">
    <property type="entry name" value="CPDc"/>
    <property type="match status" value="1"/>
</dbReference>
<feature type="domain" description="FCP1 homology" evidence="2">
    <location>
        <begin position="254"/>
        <end position="412"/>
    </location>
</feature>
<dbReference type="FunFam" id="3.40.50.1000:FF:000043">
    <property type="entry name" value="General stress response phosphoprotein phosphatase Psr1/2"/>
    <property type="match status" value="1"/>
</dbReference>
<dbReference type="GO" id="GO:0045944">
    <property type="term" value="P:positive regulation of transcription by RNA polymerase II"/>
    <property type="evidence" value="ECO:0007669"/>
    <property type="project" value="UniProtKB-ARBA"/>
</dbReference>
<comment type="caution">
    <text evidence="3">The sequence shown here is derived from an EMBL/GenBank/DDBJ whole genome shotgun (WGS) entry which is preliminary data.</text>
</comment>
<name>A0A8H7PSI9_9FUNG</name>
<dbReference type="PROSITE" id="PS50969">
    <property type="entry name" value="FCP1"/>
    <property type="match status" value="1"/>
</dbReference>
<dbReference type="GO" id="GO:0034198">
    <property type="term" value="P:cellular response to amino acid starvation"/>
    <property type="evidence" value="ECO:0007669"/>
    <property type="project" value="UniProtKB-ARBA"/>
</dbReference>
<dbReference type="Pfam" id="PF03031">
    <property type="entry name" value="NIF"/>
    <property type="match status" value="1"/>
</dbReference>
<feature type="compositionally biased region" description="Polar residues" evidence="1">
    <location>
        <begin position="170"/>
        <end position="181"/>
    </location>
</feature>
<keyword evidence="4" id="KW-1185">Reference proteome</keyword>
<dbReference type="InterPro" id="IPR036412">
    <property type="entry name" value="HAD-like_sf"/>
</dbReference>
<accession>A0A8H7PSI9</accession>
<dbReference type="GO" id="GO:0009651">
    <property type="term" value="P:response to salt stress"/>
    <property type="evidence" value="ECO:0007669"/>
    <property type="project" value="UniProtKB-ARBA"/>
</dbReference>
<dbReference type="Gene3D" id="3.40.50.1000">
    <property type="entry name" value="HAD superfamily/HAD-like"/>
    <property type="match status" value="1"/>
</dbReference>
<evidence type="ECO:0000256" key="1">
    <source>
        <dbReference type="SAM" id="MobiDB-lite"/>
    </source>
</evidence>
<dbReference type="SUPFAM" id="SSF56784">
    <property type="entry name" value="HAD-like"/>
    <property type="match status" value="1"/>
</dbReference>
<dbReference type="Proteomes" id="UP000612746">
    <property type="component" value="Unassembled WGS sequence"/>
</dbReference>
<evidence type="ECO:0000313" key="4">
    <source>
        <dbReference type="Proteomes" id="UP000612746"/>
    </source>
</evidence>
<dbReference type="NCBIfam" id="TIGR02251">
    <property type="entry name" value="HIF-SF_euk"/>
    <property type="match status" value="1"/>
</dbReference>
<protein>
    <recommendedName>
        <fullName evidence="2">FCP1 homology domain-containing protein</fullName>
    </recommendedName>
</protein>
<dbReference type="OrthoDB" id="277011at2759"/>
<dbReference type="CDD" id="cd07521">
    <property type="entry name" value="HAD_FCP1-like"/>
    <property type="match status" value="1"/>
</dbReference>
<dbReference type="EMBL" id="JAEPRA010000010">
    <property type="protein sequence ID" value="KAG2179291.1"/>
    <property type="molecule type" value="Genomic_DNA"/>
</dbReference>
<evidence type="ECO:0000259" key="2">
    <source>
        <dbReference type="PROSITE" id="PS50969"/>
    </source>
</evidence>
<reference evidence="3" key="1">
    <citation type="submission" date="2020-12" db="EMBL/GenBank/DDBJ databases">
        <title>Metabolic potential, ecology and presence of endohyphal bacteria is reflected in genomic diversity of Mucoromycotina.</title>
        <authorList>
            <person name="Muszewska A."/>
            <person name="Okrasinska A."/>
            <person name="Steczkiewicz K."/>
            <person name="Drgas O."/>
            <person name="Orlowska M."/>
            <person name="Perlinska-Lenart U."/>
            <person name="Aleksandrzak-Piekarczyk T."/>
            <person name="Szatraj K."/>
            <person name="Zielenkiewicz U."/>
            <person name="Pilsyk S."/>
            <person name="Malc E."/>
            <person name="Mieczkowski P."/>
            <person name="Kruszewska J.S."/>
            <person name="Biernat P."/>
            <person name="Pawlowska J."/>
        </authorList>
    </citation>
    <scope>NUCLEOTIDE SEQUENCE</scope>
    <source>
        <strain evidence="3">WA0000051536</strain>
    </source>
</reference>
<gene>
    <name evidence="3" type="ORF">INT44_006136</name>
</gene>
<dbReference type="AlphaFoldDB" id="A0A8H7PSI9"/>
<sequence length="455" mass="50726">MSVVSQPTPDSECLTNFCMRAKNVAFNIYLLHVVLTGKRLILSHSGRSNTPRRVHLEESKETDVHRKPNLFSRWSCCSFGLSSRMHEGDGSTEQQQTIFQNNNATSSQTATSFTDLSSKLSELEKRDVDSVSIEATLNNSRQHISLSEKGPRTDESVVAEDETVAPSDGSVGQTVDSNTVAESELPVVDKREDAPDNGQEVLPDPRSPASTLLPVPPIVATNLIPPQHETIVHYDALHYPHHQHAWLLSSLAPEDQGKKCLVLDLDETLVHSSFKATQQADMIVPVEIDGIVHNVYVLKRPGVDNFMKRMSSIYEIVVFTASLSKYADPVLDVLDIHRVVQHRLFRESCFNHMGTYVKDLSQLGRNVTEVIILDNSPASYLFHPANAVPVSSWFNDPHDSELIDMIPFLEDLANKQDITNIKASICQEIDAPVQQLNLPFVRRANYNPIDTSFAI</sequence>
<dbReference type="PANTHER" id="PTHR12210">
    <property type="entry name" value="DULLARD PROTEIN PHOSPHATASE"/>
    <property type="match status" value="1"/>
</dbReference>
<proteinExistence type="predicted"/>
<dbReference type="InterPro" id="IPR004274">
    <property type="entry name" value="FCP1_dom"/>
</dbReference>
<dbReference type="InterPro" id="IPR011948">
    <property type="entry name" value="Dullard_phosphatase"/>
</dbReference>